<protein>
    <recommendedName>
        <fullName evidence="8">WDR59/RTC1-like RING zinc finger domain-containing protein</fullName>
    </recommendedName>
</protein>
<evidence type="ECO:0000256" key="7">
    <source>
        <dbReference type="SAM" id="MobiDB-lite"/>
    </source>
</evidence>
<dbReference type="PROSITE" id="PS00678">
    <property type="entry name" value="WD_REPEATS_1"/>
    <property type="match status" value="1"/>
</dbReference>
<keyword evidence="10" id="KW-1185">Reference proteome</keyword>
<dbReference type="OrthoDB" id="60955at2759"/>
<dbReference type="AlphaFoldDB" id="A0A8H5GN86"/>
<evidence type="ECO:0000256" key="5">
    <source>
        <dbReference type="ARBA" id="ARBA00022833"/>
    </source>
</evidence>
<dbReference type="GO" id="GO:0008270">
    <property type="term" value="F:zinc ion binding"/>
    <property type="evidence" value="ECO:0007669"/>
    <property type="project" value="UniProtKB-KW"/>
</dbReference>
<dbReference type="InterPro" id="IPR019775">
    <property type="entry name" value="WD40_repeat_CS"/>
</dbReference>
<dbReference type="PANTHER" id="PTHR46200:SF1">
    <property type="entry name" value="GATOR COMPLEX PROTEIN WDR24"/>
    <property type="match status" value="1"/>
</dbReference>
<feature type="repeat" description="WD" evidence="6">
    <location>
        <begin position="148"/>
        <end position="184"/>
    </location>
</feature>
<dbReference type="InterPro" id="IPR037590">
    <property type="entry name" value="WDR24"/>
</dbReference>
<keyword evidence="2" id="KW-0479">Metal-binding</keyword>
<evidence type="ECO:0000256" key="6">
    <source>
        <dbReference type="PROSITE-ProRule" id="PRU00221"/>
    </source>
</evidence>
<feature type="region of interest" description="Disordered" evidence="7">
    <location>
        <begin position="1135"/>
        <end position="1161"/>
    </location>
</feature>
<proteinExistence type="predicted"/>
<keyword evidence="3" id="KW-0677">Repeat</keyword>
<evidence type="ECO:0000256" key="2">
    <source>
        <dbReference type="ARBA" id="ARBA00022723"/>
    </source>
</evidence>
<dbReference type="InterPro" id="IPR036322">
    <property type="entry name" value="WD40_repeat_dom_sf"/>
</dbReference>
<evidence type="ECO:0000256" key="1">
    <source>
        <dbReference type="ARBA" id="ARBA00022574"/>
    </source>
</evidence>
<dbReference type="GO" id="GO:0005774">
    <property type="term" value="C:vacuolar membrane"/>
    <property type="evidence" value="ECO:0007669"/>
    <property type="project" value="TreeGrafter"/>
</dbReference>
<keyword evidence="5" id="KW-0862">Zinc</keyword>
<feature type="compositionally biased region" description="Basic residues" evidence="7">
    <location>
        <begin position="855"/>
        <end position="871"/>
    </location>
</feature>
<comment type="caution">
    <text evidence="9">The sequence shown here is derived from an EMBL/GenBank/DDBJ whole genome shotgun (WGS) entry which is preliminary data.</text>
</comment>
<dbReference type="GO" id="GO:1904263">
    <property type="term" value="P:positive regulation of TORC1 signaling"/>
    <property type="evidence" value="ECO:0007669"/>
    <property type="project" value="TreeGrafter"/>
</dbReference>
<sequence length="1197" mass="129151">MTSGQLTIQSSFETFSDSRTHGYQGQTRNVRLQRAAPSGGGAISKGQDGLRCAVTGYESLRILRIYDPDTQPPKSQSSSIHKHASGPGGFRINASKNLWEGSGQNSTSTDVAWCHAQFSNKIVTSARSGELIMWDLNKSGSSRFERKVKDHLRSIHKVSASSIVPHYCITGSSDGDLRVWDLRSFNKSIMRIHHPTGVRGVVFSPVMWQPLQAAVGLDNGNIYRWDLKMGQRGQLDRIPVAHSASVTSLDWCSSSSETSSATPSAIENTGNGQGWIVSGGLDRCVKVWDLTALTSNAPSQHIPHKPAYVLHPSFPILGLGVMQIWVHSIASAPPTQAQSMLNRRGSGLGLEISGEREPRARSSGNITPTITKNTSAPSTSGAGDPVEIWDVRRSWIAKWTVPGSAVDGGCTDVVFGDSHAIWAQHSTGMFSQIDLRDTIRPIDAIPRATVAWEASGSLTFVADPQREWEVPYDDLLPEVKQEAKSKGRTVKQLGDPVYSGFSRGIGVHYGEDALFKLEMFTNLARRYIIEGEDRAQTCAVNAETAFRAGHHQAAQVWLLIAASVTNIIPETPPIPVAQPKKPPRPKPIPMEHSYSAPAAMSSIPFTFPQVVSKTSPGRTSTLGSDKVSIPNQNPNQNGNSNHVSQRSMSATSSGFRRVTPGSSAHSSPHQGSSALPPSPLTSKHPSYLGRRESVDSGLSVASSSRLSGGAASSSRRLSSLRRPSVSTTHSPSSLSLKHVGEGALDDSDSDSSSGSGVSGVGGVGKSGGPFSDDEEEASNLRPLISPALVPTRIANPSPLSRVIRHHRWVQLEDGMDERDDDGGDTPSPRSTDSESISDVDVGGNAATPHAIRTIMTRRRSSTTAIKRKSKSRSQSSFGIPKANRSSSASGVVPLGIGGDDREQSVSTESKTGVIKEPRSATNHHREKSVAVSELILNDGDSTSVPGSSEALVITWTQRDPEIVVAEEKRFRQITWDALRGSLEDFAESGDVQMCAMMAMLIPQELGLKPKRVLAFIESYIDTLTRLKLYPCAAYIRKHSKVDAIYGTTLVFRWKPSSTPPVDVVEEHLFLHMLLRMLEGPIPIVQPAGKTTMTCSICRLPVRGLLFQCSICSHGGHQECYNYYYAQHPMVDLPSQYSSDKAKETSDQANANENVASEDETATLNASSHVNAPHVLPPKLAGRPCAAGCGHYCWLVNV</sequence>
<feature type="region of interest" description="Disordered" evidence="7">
    <location>
        <begin position="570"/>
        <end position="593"/>
    </location>
</feature>
<evidence type="ECO:0000313" key="9">
    <source>
        <dbReference type="EMBL" id="KAF5368038.1"/>
    </source>
</evidence>
<feature type="compositionally biased region" description="Low complexity" evidence="7">
    <location>
        <begin position="630"/>
        <end position="641"/>
    </location>
</feature>
<dbReference type="GO" id="GO:0016239">
    <property type="term" value="P:positive regulation of macroautophagy"/>
    <property type="evidence" value="ECO:0007669"/>
    <property type="project" value="TreeGrafter"/>
</dbReference>
<gene>
    <name evidence="9" type="ORF">D9758_004483</name>
</gene>
<dbReference type="InterPro" id="IPR015943">
    <property type="entry name" value="WD40/YVTN_repeat-like_dom_sf"/>
</dbReference>
<reference evidence="9 10" key="1">
    <citation type="journal article" date="2020" name="ISME J.">
        <title>Uncovering the hidden diversity of litter-decomposition mechanisms in mushroom-forming fungi.</title>
        <authorList>
            <person name="Floudas D."/>
            <person name="Bentzer J."/>
            <person name="Ahren D."/>
            <person name="Johansson T."/>
            <person name="Persson P."/>
            <person name="Tunlid A."/>
        </authorList>
    </citation>
    <scope>NUCLEOTIDE SEQUENCE [LARGE SCALE GENOMIC DNA]</scope>
    <source>
        <strain evidence="9 10">CBS 291.85</strain>
    </source>
</reference>
<dbReference type="Pfam" id="PF17120">
    <property type="entry name" value="zf-RING_16"/>
    <property type="match status" value="1"/>
</dbReference>
<dbReference type="SMART" id="SM00320">
    <property type="entry name" value="WD40"/>
    <property type="match status" value="4"/>
</dbReference>
<keyword evidence="4" id="KW-0863">Zinc-finger</keyword>
<feature type="compositionally biased region" description="Gly residues" evidence="7">
    <location>
        <begin position="756"/>
        <end position="767"/>
    </location>
</feature>
<feature type="compositionally biased region" description="Polar residues" evidence="7">
    <location>
        <begin position="1"/>
        <end position="30"/>
    </location>
</feature>
<organism evidence="9 10">
    <name type="scientific">Tetrapyrgos nigripes</name>
    <dbReference type="NCBI Taxonomy" id="182062"/>
    <lineage>
        <taxon>Eukaryota</taxon>
        <taxon>Fungi</taxon>
        <taxon>Dikarya</taxon>
        <taxon>Basidiomycota</taxon>
        <taxon>Agaricomycotina</taxon>
        <taxon>Agaricomycetes</taxon>
        <taxon>Agaricomycetidae</taxon>
        <taxon>Agaricales</taxon>
        <taxon>Marasmiineae</taxon>
        <taxon>Marasmiaceae</taxon>
        <taxon>Tetrapyrgos</taxon>
    </lineage>
</organism>
<feature type="compositionally biased region" description="Polar residues" evidence="7">
    <location>
        <begin position="642"/>
        <end position="654"/>
    </location>
</feature>
<dbReference type="PROSITE" id="PS50082">
    <property type="entry name" value="WD_REPEATS_2"/>
    <property type="match status" value="1"/>
</dbReference>
<dbReference type="Gene3D" id="2.130.10.10">
    <property type="entry name" value="YVTN repeat-like/Quinoprotein amine dehydrogenase"/>
    <property type="match status" value="1"/>
</dbReference>
<dbReference type="GO" id="GO:0005829">
    <property type="term" value="C:cytosol"/>
    <property type="evidence" value="ECO:0007669"/>
    <property type="project" value="TreeGrafter"/>
</dbReference>
<dbReference type="EMBL" id="JAACJM010000017">
    <property type="protein sequence ID" value="KAF5368038.1"/>
    <property type="molecule type" value="Genomic_DNA"/>
</dbReference>
<feature type="compositionally biased region" description="Polar residues" evidence="7">
    <location>
        <begin position="827"/>
        <end position="836"/>
    </location>
</feature>
<feature type="domain" description="WDR59/RTC1-like RING zinc finger" evidence="8">
    <location>
        <begin position="1090"/>
        <end position="1127"/>
    </location>
</feature>
<dbReference type="InterPro" id="IPR049566">
    <property type="entry name" value="WDR59_RTC1-like_RING_Znf"/>
</dbReference>
<dbReference type="SUPFAM" id="SSF50978">
    <property type="entry name" value="WD40 repeat-like"/>
    <property type="match status" value="1"/>
</dbReference>
<evidence type="ECO:0000259" key="8">
    <source>
        <dbReference type="Pfam" id="PF17120"/>
    </source>
</evidence>
<dbReference type="GO" id="GO:0061700">
    <property type="term" value="C:GATOR2 complex"/>
    <property type="evidence" value="ECO:0007669"/>
    <property type="project" value="TreeGrafter"/>
</dbReference>
<dbReference type="PANTHER" id="PTHR46200">
    <property type="entry name" value="GATOR COMPLEX PROTEIN WDR24"/>
    <property type="match status" value="1"/>
</dbReference>
<feature type="compositionally biased region" description="Low complexity" evidence="7">
    <location>
        <begin position="660"/>
        <end position="674"/>
    </location>
</feature>
<feature type="region of interest" description="Disordered" evidence="7">
    <location>
        <begin position="811"/>
        <end position="927"/>
    </location>
</feature>
<feature type="region of interest" description="Disordered" evidence="7">
    <location>
        <begin position="354"/>
        <end position="384"/>
    </location>
</feature>
<name>A0A8H5GN86_9AGAR</name>
<evidence type="ECO:0000256" key="3">
    <source>
        <dbReference type="ARBA" id="ARBA00022737"/>
    </source>
</evidence>
<feature type="region of interest" description="Disordered" evidence="7">
    <location>
        <begin position="610"/>
        <end position="783"/>
    </location>
</feature>
<feature type="compositionally biased region" description="Polar residues" evidence="7">
    <location>
        <begin position="362"/>
        <end position="381"/>
    </location>
</feature>
<feature type="compositionally biased region" description="Low complexity" evidence="7">
    <location>
        <begin position="695"/>
        <end position="736"/>
    </location>
</feature>
<evidence type="ECO:0000256" key="4">
    <source>
        <dbReference type="ARBA" id="ARBA00022771"/>
    </source>
</evidence>
<accession>A0A8H5GN86</accession>
<keyword evidence="1 6" id="KW-0853">WD repeat</keyword>
<feature type="compositionally biased region" description="Acidic residues" evidence="7">
    <location>
        <begin position="813"/>
        <end position="823"/>
    </location>
</feature>
<dbReference type="InterPro" id="IPR001680">
    <property type="entry name" value="WD40_rpt"/>
</dbReference>
<feature type="region of interest" description="Disordered" evidence="7">
    <location>
        <begin position="1"/>
        <end position="45"/>
    </location>
</feature>
<feature type="region of interest" description="Disordered" evidence="7">
    <location>
        <begin position="67"/>
        <end position="87"/>
    </location>
</feature>
<feature type="compositionally biased region" description="Polar residues" evidence="7">
    <location>
        <begin position="610"/>
        <end position="623"/>
    </location>
</feature>
<evidence type="ECO:0000313" key="10">
    <source>
        <dbReference type="Proteomes" id="UP000559256"/>
    </source>
</evidence>
<dbReference type="Proteomes" id="UP000559256">
    <property type="component" value="Unassembled WGS sequence"/>
</dbReference>